<dbReference type="Gene3D" id="6.10.140.2220">
    <property type="match status" value="1"/>
</dbReference>
<gene>
    <name evidence="7" type="ORF">MNEG_0058</name>
</gene>
<evidence type="ECO:0000256" key="4">
    <source>
        <dbReference type="PROSITE-ProRule" id="PRU00134"/>
    </source>
</evidence>
<evidence type="ECO:0000256" key="3">
    <source>
        <dbReference type="ARBA" id="ARBA00022833"/>
    </source>
</evidence>
<protein>
    <recommendedName>
        <fullName evidence="6">MYND-type domain-containing protein</fullName>
    </recommendedName>
</protein>
<feature type="region of interest" description="Disordered" evidence="5">
    <location>
        <begin position="337"/>
        <end position="370"/>
    </location>
</feature>
<sequence>MALLARGELACEAAGHDGIMRGVAAWLGRAAAELRRVRLARDAASLRGALLSAGAAAEAAAGLACWPGAAKSAAARDGSLVRELLGAALLQLPDCTAEATDVLRAWQCKAHAAAGLRLLVAGALLDAAGGAPRLTGAGAWDEVLCAAPSLLRESAAVLVAHRGRRQGEGDGEAVVGGSCASSDRSGGGGHSGSGTGSGSATAGGSGSGSSGAQHGAERPESNADATADAAHKTCAAVCSTAALVLLIDTQEPEGNSSGGSSSSSSSCAGPALEELHAAAAGVCGCGRLTGQALLAMVEAARGLEAAAASGDTAACELLRPMLARLLANARRLADAHATAPCEEGSPESSSLRPTQVEGRAGPSQLSGGSGRCGGEAAAFYWPPAPAMNSVRIGTAALRDAVQRPLTGCAGAPRPICRVCVGGDSAEASRGGCGTSAAPEIGAALRKVYAEPLPLKRSAPLAVMLAAVEPAVACAAAPGDGPAQDCLAPRAPGSGRTRGCAYCGRTSAQGAALRRCAGCGALTGVRYCSQACCRNHWVRTGHRQQCEEAQRQLREQIVQQQ</sequence>
<evidence type="ECO:0000313" key="8">
    <source>
        <dbReference type="Proteomes" id="UP000054498"/>
    </source>
</evidence>
<organism evidence="7 8">
    <name type="scientific">Monoraphidium neglectum</name>
    <dbReference type="NCBI Taxonomy" id="145388"/>
    <lineage>
        <taxon>Eukaryota</taxon>
        <taxon>Viridiplantae</taxon>
        <taxon>Chlorophyta</taxon>
        <taxon>core chlorophytes</taxon>
        <taxon>Chlorophyceae</taxon>
        <taxon>CS clade</taxon>
        <taxon>Sphaeropleales</taxon>
        <taxon>Selenastraceae</taxon>
        <taxon>Monoraphidium</taxon>
    </lineage>
</organism>
<dbReference type="GO" id="GO:0008270">
    <property type="term" value="F:zinc ion binding"/>
    <property type="evidence" value="ECO:0007669"/>
    <property type="project" value="UniProtKB-KW"/>
</dbReference>
<dbReference type="EMBL" id="KK100225">
    <property type="protein sequence ID" value="KIZ07903.1"/>
    <property type="molecule type" value="Genomic_DNA"/>
</dbReference>
<feature type="region of interest" description="Disordered" evidence="5">
    <location>
        <begin position="166"/>
        <end position="226"/>
    </location>
</feature>
<dbReference type="RefSeq" id="XP_013906922.1">
    <property type="nucleotide sequence ID" value="XM_014051468.1"/>
</dbReference>
<evidence type="ECO:0000259" key="6">
    <source>
        <dbReference type="PROSITE" id="PS50865"/>
    </source>
</evidence>
<dbReference type="GeneID" id="25726176"/>
<dbReference type="Proteomes" id="UP000054498">
    <property type="component" value="Unassembled WGS sequence"/>
</dbReference>
<evidence type="ECO:0000256" key="2">
    <source>
        <dbReference type="ARBA" id="ARBA00022771"/>
    </source>
</evidence>
<evidence type="ECO:0000256" key="5">
    <source>
        <dbReference type="SAM" id="MobiDB-lite"/>
    </source>
</evidence>
<dbReference type="SUPFAM" id="SSF144232">
    <property type="entry name" value="HIT/MYND zinc finger-like"/>
    <property type="match status" value="1"/>
</dbReference>
<dbReference type="AlphaFoldDB" id="A0A0D2KCU0"/>
<dbReference type="KEGG" id="mng:MNEG_0058"/>
<accession>A0A0D2KCU0</accession>
<keyword evidence="1" id="KW-0479">Metal-binding</keyword>
<dbReference type="Pfam" id="PF01753">
    <property type="entry name" value="zf-MYND"/>
    <property type="match status" value="1"/>
</dbReference>
<keyword evidence="3" id="KW-0862">Zinc</keyword>
<reference evidence="7 8" key="1">
    <citation type="journal article" date="2013" name="BMC Genomics">
        <title>Reconstruction of the lipid metabolism for the microalga Monoraphidium neglectum from its genome sequence reveals characteristics suitable for biofuel production.</title>
        <authorList>
            <person name="Bogen C."/>
            <person name="Al-Dilaimi A."/>
            <person name="Albersmeier A."/>
            <person name="Wichmann J."/>
            <person name="Grundmann M."/>
            <person name="Rupp O."/>
            <person name="Lauersen K.J."/>
            <person name="Blifernez-Klassen O."/>
            <person name="Kalinowski J."/>
            <person name="Goesmann A."/>
            <person name="Mussgnug J.H."/>
            <person name="Kruse O."/>
        </authorList>
    </citation>
    <scope>NUCLEOTIDE SEQUENCE [LARGE SCALE GENOMIC DNA]</scope>
    <source>
        <strain evidence="7 8">SAG 48.87</strain>
    </source>
</reference>
<dbReference type="PROSITE" id="PS50865">
    <property type="entry name" value="ZF_MYND_2"/>
    <property type="match status" value="1"/>
</dbReference>
<evidence type="ECO:0000313" key="7">
    <source>
        <dbReference type="EMBL" id="KIZ07903.1"/>
    </source>
</evidence>
<name>A0A0D2KCU0_9CHLO</name>
<proteinExistence type="predicted"/>
<feature type="domain" description="MYND-type" evidence="6">
    <location>
        <begin position="499"/>
        <end position="545"/>
    </location>
</feature>
<keyword evidence="8" id="KW-1185">Reference proteome</keyword>
<keyword evidence="2 4" id="KW-0863">Zinc-finger</keyword>
<feature type="compositionally biased region" description="Gly residues" evidence="5">
    <location>
        <begin position="185"/>
        <end position="209"/>
    </location>
</feature>
<dbReference type="InterPro" id="IPR002893">
    <property type="entry name" value="Znf_MYND"/>
</dbReference>
<evidence type="ECO:0000256" key="1">
    <source>
        <dbReference type="ARBA" id="ARBA00022723"/>
    </source>
</evidence>